<dbReference type="AlphaFoldDB" id="A0A218XNZ3"/>
<sequence>MHPRTTKTMEMTSDCPSEFDLVSRVDPDLKKRPFQTGSRAQSSFGGKLTSEFRTPHSPQLLGLGKSFRLEPNESVRSPEGHFSGRERLPESLRGSFLINGGHGGLQTPQGIRETLRKPRSRIPRSPPANDLWSRMAIQ</sequence>
<gene>
    <name evidence="2" type="ORF">CDL15_Pgr020671</name>
</gene>
<feature type="region of interest" description="Disordered" evidence="1">
    <location>
        <begin position="29"/>
        <end position="138"/>
    </location>
</feature>
<protein>
    <submittedName>
        <fullName evidence="2">Uncharacterized protein</fullName>
    </submittedName>
</protein>
<organism evidence="2 3">
    <name type="scientific">Punica granatum</name>
    <name type="common">Pomegranate</name>
    <dbReference type="NCBI Taxonomy" id="22663"/>
    <lineage>
        <taxon>Eukaryota</taxon>
        <taxon>Viridiplantae</taxon>
        <taxon>Streptophyta</taxon>
        <taxon>Embryophyta</taxon>
        <taxon>Tracheophyta</taxon>
        <taxon>Spermatophyta</taxon>
        <taxon>Magnoliopsida</taxon>
        <taxon>eudicotyledons</taxon>
        <taxon>Gunneridae</taxon>
        <taxon>Pentapetalae</taxon>
        <taxon>rosids</taxon>
        <taxon>malvids</taxon>
        <taxon>Myrtales</taxon>
        <taxon>Lythraceae</taxon>
        <taxon>Punica</taxon>
    </lineage>
</organism>
<reference evidence="3" key="1">
    <citation type="journal article" date="2017" name="Plant J.">
        <title>The pomegranate (Punica granatum L.) genome and the genomics of punicalagin biosynthesis.</title>
        <authorList>
            <person name="Qin G."/>
            <person name="Xu C."/>
            <person name="Ming R."/>
            <person name="Tang H."/>
            <person name="Guyot R."/>
            <person name="Kramer E.M."/>
            <person name="Hu Y."/>
            <person name="Yi X."/>
            <person name="Qi Y."/>
            <person name="Xu X."/>
            <person name="Gao Z."/>
            <person name="Pan H."/>
            <person name="Jian J."/>
            <person name="Tian Y."/>
            <person name="Yue Z."/>
            <person name="Xu Y."/>
        </authorList>
    </citation>
    <scope>NUCLEOTIDE SEQUENCE [LARGE SCALE GENOMIC DNA]</scope>
    <source>
        <strain evidence="3">cv. Dabenzi</strain>
    </source>
</reference>
<evidence type="ECO:0000313" key="3">
    <source>
        <dbReference type="Proteomes" id="UP000197138"/>
    </source>
</evidence>
<evidence type="ECO:0000256" key="1">
    <source>
        <dbReference type="SAM" id="MobiDB-lite"/>
    </source>
</evidence>
<evidence type="ECO:0000313" key="2">
    <source>
        <dbReference type="EMBL" id="OWM86002.1"/>
    </source>
</evidence>
<feature type="compositionally biased region" description="Basic and acidic residues" evidence="1">
    <location>
        <begin position="67"/>
        <end position="90"/>
    </location>
</feature>
<accession>A0A218XNZ3</accession>
<dbReference type="EMBL" id="MTKT01001107">
    <property type="protein sequence ID" value="OWM86002.1"/>
    <property type="molecule type" value="Genomic_DNA"/>
</dbReference>
<proteinExistence type="predicted"/>
<feature type="compositionally biased region" description="Polar residues" evidence="1">
    <location>
        <begin position="35"/>
        <end position="44"/>
    </location>
</feature>
<dbReference type="Proteomes" id="UP000197138">
    <property type="component" value="Unassembled WGS sequence"/>
</dbReference>
<name>A0A218XNZ3_PUNGR</name>
<comment type="caution">
    <text evidence="2">The sequence shown here is derived from an EMBL/GenBank/DDBJ whole genome shotgun (WGS) entry which is preliminary data.</text>
</comment>